<dbReference type="AlphaFoldDB" id="A0A1Y2IH84"/>
<evidence type="ECO:0000313" key="1">
    <source>
        <dbReference type="EMBL" id="OSD00447.1"/>
    </source>
</evidence>
<accession>A0A1Y2IH84</accession>
<evidence type="ECO:0000313" key="2">
    <source>
        <dbReference type="Proteomes" id="UP000193067"/>
    </source>
</evidence>
<gene>
    <name evidence="1" type="ORF">PYCCODRAFT_1453256</name>
</gene>
<protein>
    <submittedName>
        <fullName evidence="1">Uncharacterized protein</fullName>
    </submittedName>
</protein>
<proteinExistence type="predicted"/>
<dbReference type="EMBL" id="KZ084118">
    <property type="protein sequence ID" value="OSD00447.1"/>
    <property type="molecule type" value="Genomic_DNA"/>
</dbReference>
<sequence length="333" mass="37552">MPSGRVTYKNRVHEDALGYNSLPHVHVQTIAPLRPTPFPPHPEEPLIEPEHWRHLPSKLARPEMPAVKAENVALAQPGYEGLTPKHVRSGWSHTGYKVLGMYRKLYLDPPKTGIGEGYNLLLTDSGLANCATHIFAVYAYAPPSAVPDPAARRHKCPRWRREVCIYPTHAAIWAAYCARLPPMPKKPTKLKVIADPRPGGRRAYVLRLPMVPVAVPYPPMFFPVMQFVYTYRKSSFVNLLLPCADFVLPPDNFHDPPPEQTIPRYAQALAESFELRTLCRYAKNVHGAYRNMVALGVVEDRMWDALDYAWKTILTAMDLSEKATAARQASDET</sequence>
<organism evidence="1 2">
    <name type="scientific">Trametes coccinea (strain BRFM310)</name>
    <name type="common">Pycnoporus coccineus</name>
    <dbReference type="NCBI Taxonomy" id="1353009"/>
    <lineage>
        <taxon>Eukaryota</taxon>
        <taxon>Fungi</taxon>
        <taxon>Dikarya</taxon>
        <taxon>Basidiomycota</taxon>
        <taxon>Agaricomycotina</taxon>
        <taxon>Agaricomycetes</taxon>
        <taxon>Polyporales</taxon>
        <taxon>Polyporaceae</taxon>
        <taxon>Trametes</taxon>
    </lineage>
</organism>
<name>A0A1Y2IH84_TRAC3</name>
<dbReference type="Proteomes" id="UP000193067">
    <property type="component" value="Unassembled WGS sequence"/>
</dbReference>
<dbReference type="OrthoDB" id="2570975at2759"/>
<reference evidence="1 2" key="1">
    <citation type="journal article" date="2015" name="Biotechnol. Biofuels">
        <title>Enhanced degradation of softwood versus hardwood by the white-rot fungus Pycnoporus coccineus.</title>
        <authorList>
            <person name="Couturier M."/>
            <person name="Navarro D."/>
            <person name="Chevret D."/>
            <person name="Henrissat B."/>
            <person name="Piumi F."/>
            <person name="Ruiz-Duenas F.J."/>
            <person name="Martinez A.T."/>
            <person name="Grigoriev I.V."/>
            <person name="Riley R."/>
            <person name="Lipzen A."/>
            <person name="Berrin J.G."/>
            <person name="Master E.R."/>
            <person name="Rosso M.N."/>
        </authorList>
    </citation>
    <scope>NUCLEOTIDE SEQUENCE [LARGE SCALE GENOMIC DNA]</scope>
    <source>
        <strain evidence="1 2">BRFM310</strain>
    </source>
</reference>
<keyword evidence="2" id="KW-1185">Reference proteome</keyword>